<dbReference type="RefSeq" id="WP_183974013.1">
    <property type="nucleotide sequence ID" value="NZ_JACHEB010000002.1"/>
</dbReference>
<dbReference type="InterPro" id="IPR020843">
    <property type="entry name" value="ER"/>
</dbReference>
<reference evidence="2 3" key="1">
    <citation type="submission" date="2020-08" db="EMBL/GenBank/DDBJ databases">
        <title>Genomic Encyclopedia of Type Strains, Phase IV (KMG-V): Genome sequencing to study the core and pangenomes of soil and plant-associated prokaryotes.</title>
        <authorList>
            <person name="Whitman W."/>
        </authorList>
    </citation>
    <scope>NUCLEOTIDE SEQUENCE [LARGE SCALE GENOMIC DNA]</scope>
    <source>
        <strain evidence="2 3">X5P2</strain>
    </source>
</reference>
<gene>
    <name evidence="2" type="ORF">HDF14_000972</name>
</gene>
<dbReference type="PANTHER" id="PTHR11695:SF294">
    <property type="entry name" value="RETICULON-4-INTERACTING PROTEIN 1, MITOCHONDRIAL"/>
    <property type="match status" value="1"/>
</dbReference>
<evidence type="ECO:0000313" key="2">
    <source>
        <dbReference type="EMBL" id="MBB5327367.1"/>
    </source>
</evidence>
<dbReference type="Pfam" id="PF08240">
    <property type="entry name" value="ADH_N"/>
    <property type="match status" value="1"/>
</dbReference>
<feature type="domain" description="Enoyl reductase (ER)" evidence="1">
    <location>
        <begin position="12"/>
        <end position="305"/>
    </location>
</feature>
<dbReference type="InterPro" id="IPR050700">
    <property type="entry name" value="YIM1/Zinc_Alcohol_DH_Fams"/>
</dbReference>
<dbReference type="SUPFAM" id="SSF51735">
    <property type="entry name" value="NAD(P)-binding Rossmann-fold domains"/>
    <property type="match status" value="1"/>
</dbReference>
<dbReference type="Gene3D" id="3.40.50.720">
    <property type="entry name" value="NAD(P)-binding Rossmann-like Domain"/>
    <property type="match status" value="1"/>
</dbReference>
<dbReference type="Gene3D" id="3.90.180.10">
    <property type="entry name" value="Medium-chain alcohol dehydrogenases, catalytic domain"/>
    <property type="match status" value="1"/>
</dbReference>
<dbReference type="GO" id="GO:0016491">
    <property type="term" value="F:oxidoreductase activity"/>
    <property type="evidence" value="ECO:0007669"/>
    <property type="project" value="InterPro"/>
</dbReference>
<evidence type="ECO:0000313" key="3">
    <source>
        <dbReference type="Proteomes" id="UP000535182"/>
    </source>
</evidence>
<dbReference type="InterPro" id="IPR013154">
    <property type="entry name" value="ADH-like_N"/>
</dbReference>
<accession>A0A9X0U406</accession>
<proteinExistence type="predicted"/>
<dbReference type="CDD" id="cd05289">
    <property type="entry name" value="MDR_like_2"/>
    <property type="match status" value="1"/>
</dbReference>
<dbReference type="InterPro" id="IPR011032">
    <property type="entry name" value="GroES-like_sf"/>
</dbReference>
<name>A0A9X0U406_9BACT</name>
<dbReference type="Proteomes" id="UP000535182">
    <property type="component" value="Unassembled WGS sequence"/>
</dbReference>
<comment type="caution">
    <text evidence="2">The sequence shown here is derived from an EMBL/GenBank/DDBJ whole genome shotgun (WGS) entry which is preliminary data.</text>
</comment>
<protein>
    <submittedName>
        <fullName evidence="2">NADPH:quinone reductase-like Zn-dependent oxidoreductase</fullName>
    </submittedName>
</protein>
<keyword evidence="3" id="KW-1185">Reference proteome</keyword>
<organism evidence="2 3">
    <name type="scientific">Tunturiibacter gelidiferens</name>
    <dbReference type="NCBI Taxonomy" id="3069689"/>
    <lineage>
        <taxon>Bacteria</taxon>
        <taxon>Pseudomonadati</taxon>
        <taxon>Acidobacteriota</taxon>
        <taxon>Terriglobia</taxon>
        <taxon>Terriglobales</taxon>
        <taxon>Acidobacteriaceae</taxon>
        <taxon>Tunturiibacter</taxon>
    </lineage>
</organism>
<dbReference type="AlphaFoldDB" id="A0A9X0U406"/>
<dbReference type="SUPFAM" id="SSF50129">
    <property type="entry name" value="GroES-like"/>
    <property type="match status" value="1"/>
</dbReference>
<evidence type="ECO:0000259" key="1">
    <source>
        <dbReference type="SMART" id="SM00829"/>
    </source>
</evidence>
<dbReference type="Pfam" id="PF13602">
    <property type="entry name" value="ADH_zinc_N_2"/>
    <property type="match status" value="1"/>
</dbReference>
<dbReference type="EMBL" id="JACHEB010000002">
    <property type="protein sequence ID" value="MBB5327367.1"/>
    <property type="molecule type" value="Genomic_DNA"/>
</dbReference>
<dbReference type="SMART" id="SM00829">
    <property type="entry name" value="PKS_ER"/>
    <property type="match status" value="1"/>
</dbReference>
<dbReference type="InterPro" id="IPR036291">
    <property type="entry name" value="NAD(P)-bd_dom_sf"/>
</dbReference>
<dbReference type="PANTHER" id="PTHR11695">
    <property type="entry name" value="ALCOHOL DEHYDROGENASE RELATED"/>
    <property type="match status" value="1"/>
</dbReference>
<sequence length="309" mass="33058">MKAMQLYQAPEGISLHRTRVPEPTPGKGEVLILVHAVGVTPTELVWYPTTHTKDGAERKNAIPGHEFSGVIAAFSEDVTGLTLGQPVYGMNDWFAEGATAEFCLTIPTCIAPKPSTLSHAEAATIPIGALTAWQGLFDHAKLQPKERVLIHGGAGAVGIFAVQLAHRHGAYVIATASTPTLDLVTQLGADEIIDYKTSRFQDLVRDIDVVFDTVGGETRDLSLPILKPEGRMITIAADAESSSDPRVKESFFIVEPNQTQLIEIAKLLDAGSLKTFVNAAVPLEDAPAAYAKTIPQKLGYGKVVITLAD</sequence>